<feature type="transmembrane region" description="Helical" evidence="1">
    <location>
        <begin position="196"/>
        <end position="222"/>
    </location>
</feature>
<evidence type="ECO:0000313" key="4">
    <source>
        <dbReference type="Proteomes" id="UP001169006"/>
    </source>
</evidence>
<feature type="transmembrane region" description="Helical" evidence="1">
    <location>
        <begin position="264"/>
        <end position="283"/>
    </location>
</feature>
<keyword evidence="1" id="KW-0472">Membrane</keyword>
<reference evidence="3" key="1">
    <citation type="journal article" date="2015" name="Int. J. Syst. Evol. Microbiol.">
        <title>Rhizobium oryzicola sp. nov., potential plant-growth-promoting endophytic bacteria isolated from rice roots.</title>
        <authorList>
            <person name="Zhang X.X."/>
            <person name="Gao J.S."/>
            <person name="Cao Y.H."/>
            <person name="Sheirdil R.A."/>
            <person name="Wang X.C."/>
            <person name="Zhang L."/>
        </authorList>
    </citation>
    <scope>NUCLEOTIDE SEQUENCE</scope>
    <source>
        <strain evidence="3">05753</strain>
    </source>
</reference>
<organism evidence="3 4">
    <name type="scientific">Rhizobium oryzicola</name>
    <dbReference type="NCBI Taxonomy" id="1232668"/>
    <lineage>
        <taxon>Bacteria</taxon>
        <taxon>Pseudomonadati</taxon>
        <taxon>Pseudomonadota</taxon>
        <taxon>Alphaproteobacteria</taxon>
        <taxon>Hyphomicrobiales</taxon>
        <taxon>Rhizobiaceae</taxon>
        <taxon>Rhizobium/Agrobacterium group</taxon>
        <taxon>Rhizobium</taxon>
    </lineage>
</organism>
<reference evidence="3" key="2">
    <citation type="submission" date="2023-07" db="EMBL/GenBank/DDBJ databases">
        <authorList>
            <person name="Sun H."/>
        </authorList>
    </citation>
    <scope>NUCLEOTIDE SEQUENCE</scope>
    <source>
        <strain evidence="3">05753</strain>
    </source>
</reference>
<feature type="transmembrane region" description="Helical" evidence="1">
    <location>
        <begin position="95"/>
        <end position="113"/>
    </location>
</feature>
<gene>
    <name evidence="3" type="ORF">Q2T52_09695</name>
</gene>
<dbReference type="Proteomes" id="UP001169006">
    <property type="component" value="Unassembled WGS sequence"/>
</dbReference>
<feature type="transmembrane region" description="Helical" evidence="1">
    <location>
        <begin position="18"/>
        <end position="37"/>
    </location>
</feature>
<evidence type="ECO:0000259" key="2">
    <source>
        <dbReference type="Pfam" id="PF14378"/>
    </source>
</evidence>
<feature type="transmembrane region" description="Helical" evidence="1">
    <location>
        <begin position="295"/>
        <end position="315"/>
    </location>
</feature>
<feature type="transmembrane region" description="Helical" evidence="1">
    <location>
        <begin position="165"/>
        <end position="184"/>
    </location>
</feature>
<feature type="domain" description="Inositolphosphotransferase Aur1/Ipt1" evidence="2">
    <location>
        <begin position="135"/>
        <end position="332"/>
    </location>
</feature>
<feature type="transmembrane region" description="Helical" evidence="1">
    <location>
        <begin position="49"/>
        <end position="74"/>
    </location>
</feature>
<dbReference type="Pfam" id="PF14378">
    <property type="entry name" value="PAP2_3"/>
    <property type="match status" value="1"/>
</dbReference>
<dbReference type="RefSeq" id="WP_302076511.1">
    <property type="nucleotide sequence ID" value="NZ_JAUKWQ010000002.1"/>
</dbReference>
<evidence type="ECO:0000313" key="3">
    <source>
        <dbReference type="EMBL" id="MDO1582372.1"/>
    </source>
</evidence>
<dbReference type="EMBL" id="JAUKWQ010000002">
    <property type="protein sequence ID" value="MDO1582372.1"/>
    <property type="molecule type" value="Genomic_DNA"/>
</dbReference>
<comment type="caution">
    <text evidence="3">The sequence shown here is derived from an EMBL/GenBank/DDBJ whole genome shotgun (WGS) entry which is preliminary data.</text>
</comment>
<keyword evidence="1" id="KW-1133">Transmembrane helix</keyword>
<name>A0ABT8SVD8_9HYPH</name>
<accession>A0ABT8SVD8</accession>
<protein>
    <submittedName>
        <fullName evidence="3">Phosphatase PAP2 family protein</fullName>
    </submittedName>
</protein>
<sequence length="357" mass="40168">MQQKKVHVFVRRLRSDRFLYLAIGLYLLISVLCLAGTRQWQEASYGVYFIPWTNAFLVVMPLLAIAIDICMICLRFPRRRSLAYKRVFSADRIHAFAAGLLLLAAMMIFQGAFTSMKNLLPDFGGGFVDDVVQADIDHWLHFGLDPWRYLYAVAKAEWVLHVVEWSYNVLWFVICFGALFFVATSPKADGIRLRYFLMYMFVWVGLGNVVAGLFLSAGPAFYGFVTGDMGRFAEQLRFLATSTDADSASAYQAYLWQIHVADRAGIGGGISAFPSVHVALIMMNAMFVNEYSRTLGRIAFAYTAFIMMSSVYLAWHYAIDGYVSVALVFLGHHALHFSMSERSACGTAMQVIKPQVA</sequence>
<evidence type="ECO:0000256" key="1">
    <source>
        <dbReference type="SAM" id="Phobius"/>
    </source>
</evidence>
<keyword evidence="4" id="KW-1185">Reference proteome</keyword>
<proteinExistence type="predicted"/>
<dbReference type="InterPro" id="IPR026841">
    <property type="entry name" value="Aur1/Ipt1"/>
</dbReference>
<keyword evidence="1" id="KW-0812">Transmembrane</keyword>